<evidence type="ECO:0000256" key="6">
    <source>
        <dbReference type="ARBA" id="ARBA00023134"/>
    </source>
</evidence>
<proteinExistence type="predicted"/>
<organism evidence="9 10">
    <name type="scientific">Desulfonauticus submarinus</name>
    <dbReference type="NCBI Taxonomy" id="206665"/>
    <lineage>
        <taxon>Bacteria</taxon>
        <taxon>Pseudomonadati</taxon>
        <taxon>Thermodesulfobacteriota</taxon>
        <taxon>Desulfovibrionia</taxon>
        <taxon>Desulfovibrionales</taxon>
        <taxon>Desulfonauticaceae</taxon>
        <taxon>Desulfonauticus</taxon>
    </lineage>
</organism>
<protein>
    <submittedName>
        <fullName evidence="9">Molybdopterin-guanine dinucleotide biosynthesis protein A</fullName>
    </submittedName>
</protein>
<dbReference type="PANTHER" id="PTHR19136">
    <property type="entry name" value="MOLYBDENUM COFACTOR GUANYLYLTRANSFERASE"/>
    <property type="match status" value="1"/>
</dbReference>
<dbReference type="CDD" id="cd02503">
    <property type="entry name" value="MobA"/>
    <property type="match status" value="1"/>
</dbReference>
<dbReference type="SUPFAM" id="SSF53448">
    <property type="entry name" value="Nucleotide-diphospho-sugar transferases"/>
    <property type="match status" value="1"/>
</dbReference>
<feature type="domain" description="MobA-like NTP transferase" evidence="8">
    <location>
        <begin position="9"/>
        <end position="151"/>
    </location>
</feature>
<name>A0A1H0BSX2_9BACT</name>
<dbReference type="STRING" id="206665.SAMN04488516_102277"/>
<dbReference type="Pfam" id="PF12804">
    <property type="entry name" value="NTP_transf_3"/>
    <property type="match status" value="1"/>
</dbReference>
<dbReference type="InterPro" id="IPR025877">
    <property type="entry name" value="MobA-like_NTP_Trfase"/>
</dbReference>
<evidence type="ECO:0000256" key="5">
    <source>
        <dbReference type="ARBA" id="ARBA00022842"/>
    </source>
</evidence>
<keyword evidence="3" id="KW-0479">Metal-binding</keyword>
<evidence type="ECO:0000256" key="7">
    <source>
        <dbReference type="ARBA" id="ARBA00023150"/>
    </source>
</evidence>
<evidence type="ECO:0000259" key="8">
    <source>
        <dbReference type="Pfam" id="PF12804"/>
    </source>
</evidence>
<dbReference type="GO" id="GO:0006777">
    <property type="term" value="P:Mo-molybdopterin cofactor biosynthetic process"/>
    <property type="evidence" value="ECO:0007669"/>
    <property type="project" value="UniProtKB-KW"/>
</dbReference>
<evidence type="ECO:0000313" key="9">
    <source>
        <dbReference type="EMBL" id="SDN48681.1"/>
    </source>
</evidence>
<accession>A0A1H0BSX2</accession>
<keyword evidence="7" id="KW-0501">Molybdenum cofactor biosynthesis</keyword>
<dbReference type="InterPro" id="IPR029044">
    <property type="entry name" value="Nucleotide-diphossugar_trans"/>
</dbReference>
<dbReference type="GO" id="GO:0005525">
    <property type="term" value="F:GTP binding"/>
    <property type="evidence" value="ECO:0007669"/>
    <property type="project" value="UniProtKB-KW"/>
</dbReference>
<evidence type="ECO:0000256" key="4">
    <source>
        <dbReference type="ARBA" id="ARBA00022741"/>
    </source>
</evidence>
<sequence length="197" mass="22268">MLVCRDLVGAVLAGGKSSRLGQDKTTLVFNKISLLERSINLLYEVVTEVYVLGKDPALCKANADGWFQDEIKGIGPIGGIFTGLKNIGKPLLVISCDLPFLDKITLQELIEGRKRRQKTEVMTTFFHPKTNFIEALVAIYENESLKYIEKAIANKIFKLSRAIPEHVRNHILWEKDLKVFFNINYPQDLEVLGIYDA</sequence>
<gene>
    <name evidence="9" type="ORF">SAMN04488516_102277</name>
</gene>
<evidence type="ECO:0000256" key="3">
    <source>
        <dbReference type="ARBA" id="ARBA00022723"/>
    </source>
</evidence>
<dbReference type="GO" id="GO:0016779">
    <property type="term" value="F:nucleotidyltransferase activity"/>
    <property type="evidence" value="ECO:0007669"/>
    <property type="project" value="TreeGrafter"/>
</dbReference>
<dbReference type="InterPro" id="IPR013482">
    <property type="entry name" value="Molybde_CF_guanTrfase"/>
</dbReference>
<dbReference type="OrthoDB" id="9788394at2"/>
<keyword evidence="4" id="KW-0547">Nucleotide-binding</keyword>
<reference evidence="9 10" key="1">
    <citation type="submission" date="2016-10" db="EMBL/GenBank/DDBJ databases">
        <authorList>
            <person name="de Groot N.N."/>
        </authorList>
    </citation>
    <scope>NUCLEOTIDE SEQUENCE [LARGE SCALE GENOMIC DNA]</scope>
    <source>
        <strain evidence="9 10">DSM 15269</strain>
    </source>
</reference>
<dbReference type="GO" id="GO:0046872">
    <property type="term" value="F:metal ion binding"/>
    <property type="evidence" value="ECO:0007669"/>
    <property type="project" value="UniProtKB-KW"/>
</dbReference>
<keyword evidence="2" id="KW-0808">Transferase</keyword>
<keyword evidence="6" id="KW-0342">GTP-binding</keyword>
<keyword evidence="1" id="KW-0963">Cytoplasm</keyword>
<dbReference type="PANTHER" id="PTHR19136:SF81">
    <property type="entry name" value="MOLYBDENUM COFACTOR GUANYLYLTRANSFERASE"/>
    <property type="match status" value="1"/>
</dbReference>
<evidence type="ECO:0000313" key="10">
    <source>
        <dbReference type="Proteomes" id="UP000199602"/>
    </source>
</evidence>
<evidence type="ECO:0000256" key="2">
    <source>
        <dbReference type="ARBA" id="ARBA00022679"/>
    </source>
</evidence>
<keyword evidence="10" id="KW-1185">Reference proteome</keyword>
<dbReference type="EMBL" id="FNIN01000002">
    <property type="protein sequence ID" value="SDN48681.1"/>
    <property type="molecule type" value="Genomic_DNA"/>
</dbReference>
<dbReference type="AlphaFoldDB" id="A0A1H0BSX2"/>
<dbReference type="Proteomes" id="UP000199602">
    <property type="component" value="Unassembled WGS sequence"/>
</dbReference>
<dbReference type="Gene3D" id="3.90.550.10">
    <property type="entry name" value="Spore Coat Polysaccharide Biosynthesis Protein SpsA, Chain A"/>
    <property type="match status" value="1"/>
</dbReference>
<evidence type="ECO:0000256" key="1">
    <source>
        <dbReference type="ARBA" id="ARBA00022490"/>
    </source>
</evidence>
<keyword evidence="5" id="KW-0460">Magnesium</keyword>
<dbReference type="RefSeq" id="WP_092063632.1">
    <property type="nucleotide sequence ID" value="NZ_FNIN01000002.1"/>
</dbReference>